<dbReference type="Proteomes" id="UP000780801">
    <property type="component" value="Unassembled WGS sequence"/>
</dbReference>
<dbReference type="GO" id="GO:0016491">
    <property type="term" value="F:oxidoreductase activity"/>
    <property type="evidence" value="ECO:0007669"/>
    <property type="project" value="InterPro"/>
</dbReference>
<name>A0A9P6KG74_9FUNG</name>
<dbReference type="OrthoDB" id="2121326at2759"/>
<dbReference type="PANTHER" id="PTHR42852">
    <property type="entry name" value="THIOL:DISULFIDE INTERCHANGE PROTEIN DSBE"/>
    <property type="match status" value="1"/>
</dbReference>
<dbReference type="EMBL" id="JAABOA010000602">
    <property type="protein sequence ID" value="KAF9583751.1"/>
    <property type="molecule type" value="Genomic_DNA"/>
</dbReference>
<dbReference type="InterPro" id="IPR000866">
    <property type="entry name" value="AhpC/TSA"/>
</dbReference>
<dbReference type="InterPro" id="IPR050553">
    <property type="entry name" value="Thioredoxin_ResA/DsbE_sf"/>
</dbReference>
<evidence type="ECO:0000259" key="1">
    <source>
        <dbReference type="PROSITE" id="PS51352"/>
    </source>
</evidence>
<dbReference type="GO" id="GO:0016209">
    <property type="term" value="F:antioxidant activity"/>
    <property type="evidence" value="ECO:0007669"/>
    <property type="project" value="InterPro"/>
</dbReference>
<gene>
    <name evidence="2" type="ORF">BGW38_008663</name>
</gene>
<sequence>MTRSQPLTEVEAQLIEAYTAILSEPFEDKYEDRWEDEPFDRAVDEFKARAREIGFADPFELLSRFQIESFESIRAQLKKGPPMCFRPGWRSEIIGTTVDVPSLFQKCIHVKGPRLSGKERVIALDFWALWCDPCVTSGPEISDMADEYKGRVAFVGINNESIFGDTKPPNLDALNEFLEEEREGFRYTIFADNSEGFAKETVYNPAGYRGIPCVVLVADGIAVYVGSPQDTFRPVLENVLAEVARTPQREE</sequence>
<dbReference type="Gene3D" id="3.40.30.10">
    <property type="entry name" value="Glutaredoxin"/>
    <property type="match status" value="1"/>
</dbReference>
<comment type="caution">
    <text evidence="2">The sequence shown here is derived from an EMBL/GenBank/DDBJ whole genome shotgun (WGS) entry which is preliminary data.</text>
</comment>
<dbReference type="PROSITE" id="PS51352">
    <property type="entry name" value="THIOREDOXIN_2"/>
    <property type="match status" value="1"/>
</dbReference>
<dbReference type="Pfam" id="PF00578">
    <property type="entry name" value="AhpC-TSA"/>
    <property type="match status" value="1"/>
</dbReference>
<organism evidence="2 3">
    <name type="scientific">Lunasporangiospora selenospora</name>
    <dbReference type="NCBI Taxonomy" id="979761"/>
    <lineage>
        <taxon>Eukaryota</taxon>
        <taxon>Fungi</taxon>
        <taxon>Fungi incertae sedis</taxon>
        <taxon>Mucoromycota</taxon>
        <taxon>Mortierellomycotina</taxon>
        <taxon>Mortierellomycetes</taxon>
        <taxon>Mortierellales</taxon>
        <taxon>Mortierellaceae</taxon>
        <taxon>Lunasporangiospora</taxon>
    </lineage>
</organism>
<evidence type="ECO:0000313" key="2">
    <source>
        <dbReference type="EMBL" id="KAF9583751.1"/>
    </source>
</evidence>
<protein>
    <recommendedName>
        <fullName evidence="1">Thioredoxin domain-containing protein</fullName>
    </recommendedName>
</protein>
<dbReference type="InterPro" id="IPR013766">
    <property type="entry name" value="Thioredoxin_domain"/>
</dbReference>
<dbReference type="PANTHER" id="PTHR42852:SF13">
    <property type="entry name" value="PROTEIN DIPZ"/>
    <property type="match status" value="1"/>
</dbReference>
<keyword evidence="3" id="KW-1185">Reference proteome</keyword>
<accession>A0A9P6KG74</accession>
<evidence type="ECO:0000313" key="3">
    <source>
        <dbReference type="Proteomes" id="UP000780801"/>
    </source>
</evidence>
<dbReference type="InterPro" id="IPR036249">
    <property type="entry name" value="Thioredoxin-like_sf"/>
</dbReference>
<feature type="domain" description="Thioredoxin" evidence="1">
    <location>
        <begin position="101"/>
        <end position="241"/>
    </location>
</feature>
<dbReference type="SUPFAM" id="SSF52833">
    <property type="entry name" value="Thioredoxin-like"/>
    <property type="match status" value="1"/>
</dbReference>
<proteinExistence type="predicted"/>
<dbReference type="AlphaFoldDB" id="A0A9P6KG74"/>
<reference evidence="2" key="1">
    <citation type="journal article" date="2020" name="Fungal Divers.">
        <title>Resolving the Mortierellaceae phylogeny through synthesis of multi-gene phylogenetics and phylogenomics.</title>
        <authorList>
            <person name="Vandepol N."/>
            <person name="Liber J."/>
            <person name="Desiro A."/>
            <person name="Na H."/>
            <person name="Kennedy M."/>
            <person name="Barry K."/>
            <person name="Grigoriev I.V."/>
            <person name="Miller A.N."/>
            <person name="O'Donnell K."/>
            <person name="Stajich J.E."/>
            <person name="Bonito G."/>
        </authorList>
    </citation>
    <scope>NUCLEOTIDE SEQUENCE</scope>
    <source>
        <strain evidence="2">KOD1015</strain>
    </source>
</reference>
<dbReference type="CDD" id="cd02966">
    <property type="entry name" value="TlpA_like_family"/>
    <property type="match status" value="1"/>
</dbReference>